<gene>
    <name evidence="2" type="ORF">FR698_06670</name>
</gene>
<feature type="region of interest" description="Disordered" evidence="1">
    <location>
        <begin position="119"/>
        <end position="138"/>
    </location>
</feature>
<evidence type="ECO:0000313" key="2">
    <source>
        <dbReference type="EMBL" id="TXF12215.1"/>
    </source>
</evidence>
<sequence length="138" mass="16159">MTIHFPFSGRADRVSVYAFFERHGLSFPLQEKYYRWWYDWAKQQVRSDPDLKAAKGPEFERFPYGQHAFHDFHLHQYGWATSLVDLGGFINGTLLPRLSSDELHRLEEEHAAFLAELKREASAAPRPPAPEVGRYRHT</sequence>
<dbReference type="Proteomes" id="UP000321201">
    <property type="component" value="Unassembled WGS sequence"/>
</dbReference>
<dbReference type="InParanoid" id="A0A5C7EM45"/>
<evidence type="ECO:0000313" key="3">
    <source>
        <dbReference type="Proteomes" id="UP000321201"/>
    </source>
</evidence>
<organism evidence="2 3">
    <name type="scientific">Pelomicrobium methylotrophicum</name>
    <dbReference type="NCBI Taxonomy" id="2602750"/>
    <lineage>
        <taxon>Bacteria</taxon>
        <taxon>Pseudomonadati</taxon>
        <taxon>Pseudomonadota</taxon>
        <taxon>Hydrogenophilia</taxon>
        <taxon>Hydrogenophilia incertae sedis</taxon>
        <taxon>Pelomicrobium</taxon>
    </lineage>
</organism>
<dbReference type="AlphaFoldDB" id="A0A5C7EM45"/>
<comment type="caution">
    <text evidence="2">The sequence shown here is derived from an EMBL/GenBank/DDBJ whole genome shotgun (WGS) entry which is preliminary data.</text>
</comment>
<dbReference type="EMBL" id="VPFL01000007">
    <property type="protein sequence ID" value="TXF12215.1"/>
    <property type="molecule type" value="Genomic_DNA"/>
</dbReference>
<protein>
    <submittedName>
        <fullName evidence="2">Uncharacterized protein</fullName>
    </submittedName>
</protein>
<proteinExistence type="predicted"/>
<name>A0A5C7EM45_9PROT</name>
<keyword evidence="3" id="KW-1185">Reference proteome</keyword>
<dbReference type="OrthoDB" id="5785440at2"/>
<reference evidence="2 3" key="1">
    <citation type="submission" date="2019-08" db="EMBL/GenBank/DDBJ databases">
        <title>Pelomicrobium methylotrophicum gen. nov., sp. nov. a moderately thermophilic, facultatively anaerobic, lithoautotrophic and methylotrophic bacterium isolated from a terrestrial mud volcano.</title>
        <authorList>
            <person name="Slobodkina G.B."/>
            <person name="Merkel A.Y."/>
            <person name="Slobodkin A.I."/>
        </authorList>
    </citation>
    <scope>NUCLEOTIDE SEQUENCE [LARGE SCALE GENOMIC DNA]</scope>
    <source>
        <strain evidence="2 3">SM250</strain>
    </source>
</reference>
<evidence type="ECO:0000256" key="1">
    <source>
        <dbReference type="SAM" id="MobiDB-lite"/>
    </source>
</evidence>
<dbReference type="RefSeq" id="WP_147799413.1">
    <property type="nucleotide sequence ID" value="NZ_VPFL01000007.1"/>
</dbReference>
<accession>A0A5C7EM45</accession>